<reference evidence="8 9" key="1">
    <citation type="submission" date="2019-11" db="EMBL/GenBank/DDBJ databases">
        <title>FDA dAtabase for Regulatory Grade micrObial Sequences (FDA-ARGOS): Supporting development and validation of Infectious Disease Dx tests.</title>
        <authorList>
            <person name="Kerrigan L."/>
            <person name="Long C."/>
            <person name="Tallon L."/>
            <person name="Sadzewicz L."/>
            <person name="Vavikolanu K."/>
            <person name="Mehta A."/>
            <person name="Aluvathingal J."/>
            <person name="Nadendla S."/>
            <person name="Yan Y."/>
            <person name="Sichtig H."/>
        </authorList>
    </citation>
    <scope>NUCLEOTIDE SEQUENCE [LARGE SCALE GENOMIC DNA]</scope>
    <source>
        <strain evidence="8 9">FDAARGOS_674</strain>
    </source>
</reference>
<evidence type="ECO:0000256" key="4">
    <source>
        <dbReference type="ARBA" id="ARBA00023172"/>
    </source>
</evidence>
<feature type="domain" description="Tyr recombinase" evidence="6">
    <location>
        <begin position="164"/>
        <end position="354"/>
    </location>
</feature>
<organism evidence="8 9">
    <name type="scientific">Corynebacterium xerosis</name>
    <dbReference type="NCBI Taxonomy" id="1725"/>
    <lineage>
        <taxon>Bacteria</taxon>
        <taxon>Bacillati</taxon>
        <taxon>Actinomycetota</taxon>
        <taxon>Actinomycetes</taxon>
        <taxon>Mycobacteriales</taxon>
        <taxon>Corynebacteriaceae</taxon>
        <taxon>Corynebacterium</taxon>
    </lineage>
</organism>
<keyword evidence="2" id="KW-0229">DNA integration</keyword>
<dbReference type="PANTHER" id="PTHR30629">
    <property type="entry name" value="PROPHAGE INTEGRASE"/>
    <property type="match status" value="1"/>
</dbReference>
<gene>
    <name evidence="8" type="ORF">FOB82_03160</name>
</gene>
<protein>
    <submittedName>
        <fullName evidence="8">Tyrosine-type recombinase/integrase</fullName>
    </submittedName>
</protein>
<dbReference type="InterPro" id="IPR002104">
    <property type="entry name" value="Integrase_catalytic"/>
</dbReference>
<dbReference type="InterPro" id="IPR011010">
    <property type="entry name" value="DNA_brk_join_enz"/>
</dbReference>
<dbReference type="InterPro" id="IPR053876">
    <property type="entry name" value="Phage_int_M"/>
</dbReference>
<dbReference type="GO" id="GO:0003677">
    <property type="term" value="F:DNA binding"/>
    <property type="evidence" value="ECO:0007669"/>
    <property type="project" value="UniProtKB-UniRule"/>
</dbReference>
<dbReference type="AlphaFoldDB" id="A0A6B8TXW0"/>
<comment type="similarity">
    <text evidence="1">Belongs to the 'phage' integrase family.</text>
</comment>
<evidence type="ECO:0000259" key="6">
    <source>
        <dbReference type="PROSITE" id="PS51898"/>
    </source>
</evidence>
<name>A0A6B8TXW0_9CORY</name>
<keyword evidence="3 5" id="KW-0238">DNA-binding</keyword>
<keyword evidence="4" id="KW-0233">DNA recombination</keyword>
<accession>A0A6B8TXW0</accession>
<dbReference type="KEGG" id="cxe:FOB82_03160"/>
<dbReference type="InterPro" id="IPR013762">
    <property type="entry name" value="Integrase-like_cat_sf"/>
</dbReference>
<evidence type="ECO:0000313" key="8">
    <source>
        <dbReference type="EMBL" id="QGS34095.1"/>
    </source>
</evidence>
<dbReference type="GO" id="GO:0006310">
    <property type="term" value="P:DNA recombination"/>
    <property type="evidence" value="ECO:0007669"/>
    <property type="project" value="UniProtKB-KW"/>
</dbReference>
<evidence type="ECO:0000256" key="1">
    <source>
        <dbReference type="ARBA" id="ARBA00008857"/>
    </source>
</evidence>
<dbReference type="InterPro" id="IPR044068">
    <property type="entry name" value="CB"/>
</dbReference>
<evidence type="ECO:0000313" key="9">
    <source>
        <dbReference type="Proteomes" id="UP000426857"/>
    </source>
</evidence>
<dbReference type="SUPFAM" id="SSF56349">
    <property type="entry name" value="DNA breaking-rejoining enzymes"/>
    <property type="match status" value="1"/>
</dbReference>
<dbReference type="EMBL" id="CP046322">
    <property type="protein sequence ID" value="QGS34095.1"/>
    <property type="molecule type" value="Genomic_DNA"/>
</dbReference>
<dbReference type="GO" id="GO:0015074">
    <property type="term" value="P:DNA integration"/>
    <property type="evidence" value="ECO:0007669"/>
    <property type="project" value="UniProtKB-KW"/>
</dbReference>
<dbReference type="InterPro" id="IPR010998">
    <property type="entry name" value="Integrase_recombinase_N"/>
</dbReference>
<evidence type="ECO:0000256" key="3">
    <source>
        <dbReference type="ARBA" id="ARBA00023125"/>
    </source>
</evidence>
<sequence length="377" mass="41627">MSSITSYMTKAGKRYMVQYTKADGRRGKVRGFTNKMAAEAWDQDRGHAQRRGSWTDPARAQVPVSQLWDSWIAMKKLRVAESSRKALESSWKTHVSPRWGDVLLSDIEPGSVQEWVTDLAGHRSATVTERALSVLRGLLDMAVTHRRIPINPAADARGPARPERRQLILTGTQLEALIAACPEDRGVLVRVLGTTGMRWGEAVGLRVRDVNPLRRRITATRSASTVAGAIHSGPTKGRRSRQVAALPEVFEALVPLMAGKRQGDLLWEKRGGGELTTPSRRSWWHSAVDRCASADPDFPAELTPHDLRHTAASLMIAGGASVMVVQAQLGHKSAKETLDIYSHLFEEDLDPVLDAMEAMMKRAKSEPEKPMKLPDQA</sequence>
<dbReference type="InterPro" id="IPR050808">
    <property type="entry name" value="Phage_Integrase"/>
</dbReference>
<dbReference type="PROSITE" id="PS51900">
    <property type="entry name" value="CB"/>
    <property type="match status" value="1"/>
</dbReference>
<dbReference type="Proteomes" id="UP000426857">
    <property type="component" value="Chromosome"/>
</dbReference>
<dbReference type="Gene3D" id="1.10.443.10">
    <property type="entry name" value="Intergrase catalytic core"/>
    <property type="match status" value="1"/>
</dbReference>
<dbReference type="Gene3D" id="1.10.150.130">
    <property type="match status" value="1"/>
</dbReference>
<dbReference type="Pfam" id="PF22022">
    <property type="entry name" value="Phage_int_M"/>
    <property type="match status" value="1"/>
</dbReference>
<evidence type="ECO:0000256" key="5">
    <source>
        <dbReference type="PROSITE-ProRule" id="PRU01248"/>
    </source>
</evidence>
<feature type="domain" description="Core-binding (CB)" evidence="7">
    <location>
        <begin position="62"/>
        <end position="143"/>
    </location>
</feature>
<evidence type="ECO:0000259" key="7">
    <source>
        <dbReference type="PROSITE" id="PS51900"/>
    </source>
</evidence>
<dbReference type="CDD" id="cd01189">
    <property type="entry name" value="INT_ICEBs1_C_like"/>
    <property type="match status" value="1"/>
</dbReference>
<dbReference type="PROSITE" id="PS51898">
    <property type="entry name" value="TYR_RECOMBINASE"/>
    <property type="match status" value="1"/>
</dbReference>
<dbReference type="PANTHER" id="PTHR30629:SF2">
    <property type="entry name" value="PROPHAGE INTEGRASE INTS-RELATED"/>
    <property type="match status" value="1"/>
</dbReference>
<dbReference type="RefSeq" id="WP_155867906.1">
    <property type="nucleotide sequence ID" value="NZ_CP046322.1"/>
</dbReference>
<evidence type="ECO:0000256" key="2">
    <source>
        <dbReference type="ARBA" id="ARBA00022908"/>
    </source>
</evidence>
<dbReference type="Pfam" id="PF00589">
    <property type="entry name" value="Phage_integrase"/>
    <property type="match status" value="1"/>
</dbReference>
<proteinExistence type="inferred from homology"/>